<accession>R4YP00</accession>
<dbReference type="KEGG" id="oai:OLEAN_C23790"/>
<name>R4YP00_OLEAN</name>
<sequence>MSIKFKIVSVFVVIFLSGCSGNSGTESLTLSSDIKRFSGVVNNSSVIGADVAARPIGKHGKFSLTEDGSEDVLVKAVDEYGRYHFNLDVSDVGPYVITVLIPEFDAETDSEKVAKASCQLALGCNVDGELHVGFGEFYSLKTSKQWSAAVESVSEGQFVVINPITEMASILGSTIYINDSLATTESEGDVPASNYYSNYGIVKGNSQTASVVGLGNILSNEPANLALLHNLNVNASTSIEESIRYGALLAAWQQLELKYDNERSEGSSTFQQKTISQFLNNQGDDYPGQLFEKEELTNTQELTLYNWYEVAYINLEKVRDYHQALNRSVPAEVALVINRFKDEMDDLVERRLTNAKPVIHPQFVDDYSDAVIKTKAMVNYLSNLQSNFATEEYRDSIKASSDLVTAEARRLSPKLDSIFQKILSINAYYLSCTYGACDTQSEWHGVEGNTFIASENKLTIVQAGGTNIELTQGLVFDELNPEGSTSTNTHDLFLKGVLEFDGLLLELSDFTPEDEVSVRSSVRFSFPSSLEKLPLPPEKVAGGIGASVDESLVPDYIELVMPGFKLYDPSQGNTSNELTVSGFLTALMIANIDPADAIENKADTEKLGKRYNLANVKATLILSGQSRGPLEGSDELRDNAFFYLEASASESFVSGQGSTAYFPDTVYPTFEAFFKPREGFEVGKASPFPLVVTRLGTMKLPKLDSDGGFSEDLNDVVEVKYIELDYEVGGLERYVVYPKASDDDQYWGLICTTLPADEADLEATDGYTKPMTDDDGEPVLDSDGNHLQRVLVVCPFRDKYDGEDNPDAFVNQVYAKNKNLFNLREYNGHGAYRIDYPHNAEGVLEPFTQEASFSGIMEEPIVLGVDSMRLQFKPNLVNQAGASYLPESVLDISLVWRTHDLIDVNALLAFDSTQVINNPNGSGLPYLAVGSDSESYSVAYRTDADGNESGEYVMAWAGVNFVDGPIPGDKTKVMQRTDDENLKQGVFAGIGSNVSYSPYSKRELEKLNSVDGAGISEEKCGFFARGTTPTDGEDCDAIAYLTFRGLVTGSLREERDGVYVIRYIDGSFQVLGG</sequence>
<dbReference type="EMBL" id="FO203512">
    <property type="protein sequence ID" value="CCK76555.1"/>
    <property type="molecule type" value="Genomic_DNA"/>
</dbReference>
<dbReference type="PROSITE" id="PS51257">
    <property type="entry name" value="PROKAR_LIPOPROTEIN"/>
    <property type="match status" value="1"/>
</dbReference>
<gene>
    <name evidence="1" type="ORF">OLEAN_C23790</name>
</gene>
<organism evidence="1 2">
    <name type="scientific">Oleispira antarctica RB-8</name>
    <dbReference type="NCBI Taxonomy" id="698738"/>
    <lineage>
        <taxon>Bacteria</taxon>
        <taxon>Pseudomonadati</taxon>
        <taxon>Pseudomonadota</taxon>
        <taxon>Gammaproteobacteria</taxon>
        <taxon>Oceanospirillales</taxon>
        <taxon>Oceanospirillaceae</taxon>
        <taxon>Oleispira</taxon>
    </lineage>
</organism>
<evidence type="ECO:0000313" key="2">
    <source>
        <dbReference type="Proteomes" id="UP000032749"/>
    </source>
</evidence>
<reference evidence="1 2" key="1">
    <citation type="journal article" date="2013" name="Nat. Commun.">
        <title>Genome sequence and functional genomic analysis of the oil-degrading bacterium Oleispira antarctica.</title>
        <authorList>
            <person name="Kube M."/>
            <person name="Chernikova T.N."/>
            <person name="Al-Ramahi Y."/>
            <person name="Beloqui A."/>
            <person name="Lopez-Cortez N."/>
            <person name="Guazzaroni M.E."/>
            <person name="Heipieper H.J."/>
            <person name="Klages S."/>
            <person name="Kotsyurbenko O.R."/>
            <person name="Langer I."/>
            <person name="Nechitaylo T.Y."/>
            <person name="Lunsdorf H."/>
            <person name="Fernandez M."/>
            <person name="Juarez S."/>
            <person name="Ciordia S."/>
            <person name="Singer A."/>
            <person name="Kagan O."/>
            <person name="Egorova O."/>
            <person name="Petit P.A."/>
            <person name="Stogios P."/>
            <person name="Kim Y."/>
            <person name="Tchigvintsev A."/>
            <person name="Flick R."/>
            <person name="Denaro R."/>
            <person name="Genovese M."/>
            <person name="Albar J.P."/>
            <person name="Reva O.N."/>
            <person name="Martinez-Gomariz M."/>
            <person name="Tran H."/>
            <person name="Ferrer M."/>
            <person name="Savchenko A."/>
            <person name="Yakunin A.F."/>
            <person name="Yakimov M.M."/>
            <person name="Golyshina O.V."/>
            <person name="Reinhardt R."/>
            <person name="Golyshin P.N."/>
        </authorList>
    </citation>
    <scope>NUCLEOTIDE SEQUENCE [LARGE SCALE GENOMIC DNA]</scope>
</reference>
<dbReference type="STRING" id="698738.OLEAN_C23790"/>
<dbReference type="HOGENOM" id="CLU_304812_0_0_6"/>
<evidence type="ECO:0000313" key="1">
    <source>
        <dbReference type="EMBL" id="CCK76555.1"/>
    </source>
</evidence>
<dbReference type="Proteomes" id="UP000032749">
    <property type="component" value="Chromosome"/>
</dbReference>
<proteinExistence type="predicted"/>
<keyword evidence="2" id="KW-1185">Reference proteome</keyword>
<protein>
    <submittedName>
        <fullName evidence="1">Uncharacterized protein</fullName>
    </submittedName>
</protein>
<dbReference type="AlphaFoldDB" id="R4YP00"/>